<accession>L1LC27</accession>
<dbReference type="EMBL" id="ACOU01000004">
    <property type="protein sequence ID" value="EKX73002.1"/>
    <property type="molecule type" value="Genomic_DNA"/>
</dbReference>
<reference evidence="2 3" key="1">
    <citation type="journal article" date="2012" name="BMC Genomics">
        <title>Comparative genomic analysis and phylogenetic position of Theileria equi.</title>
        <authorList>
            <person name="Kappmeyer L.S."/>
            <person name="Thiagarajan M."/>
            <person name="Herndon D.R."/>
            <person name="Ramsay J.D."/>
            <person name="Caler E."/>
            <person name="Djikeng A."/>
            <person name="Gillespie J.J."/>
            <person name="Lau A.O."/>
            <person name="Roalson E.H."/>
            <person name="Silva J.C."/>
            <person name="Silva M.G."/>
            <person name="Suarez C.E."/>
            <person name="Ueti M.W."/>
            <person name="Nene V.M."/>
            <person name="Mealey R.H."/>
            <person name="Knowles D.P."/>
            <person name="Brayton K.A."/>
        </authorList>
    </citation>
    <scope>NUCLEOTIDE SEQUENCE [LARGE SCALE GENOMIC DNA]</scope>
    <source>
        <strain evidence="2 3">WA</strain>
    </source>
</reference>
<dbReference type="AlphaFoldDB" id="L1LC27"/>
<dbReference type="KEGG" id="beq:BEWA_015630"/>
<evidence type="ECO:0000256" key="1">
    <source>
        <dbReference type="SAM" id="SignalP"/>
    </source>
</evidence>
<organism evidence="2 3">
    <name type="scientific">Theileria equi strain WA</name>
    <dbReference type="NCBI Taxonomy" id="1537102"/>
    <lineage>
        <taxon>Eukaryota</taxon>
        <taxon>Sar</taxon>
        <taxon>Alveolata</taxon>
        <taxon>Apicomplexa</taxon>
        <taxon>Aconoidasida</taxon>
        <taxon>Piroplasmida</taxon>
        <taxon>Theileriidae</taxon>
        <taxon>Theileria</taxon>
    </lineage>
</organism>
<evidence type="ECO:0000313" key="2">
    <source>
        <dbReference type="EMBL" id="EKX73002.1"/>
    </source>
</evidence>
<dbReference type="RefSeq" id="XP_004832454.1">
    <property type="nucleotide sequence ID" value="XM_004832397.1"/>
</dbReference>
<proteinExistence type="predicted"/>
<sequence>MKVVSLLYVLCIVRLCTCGWVNSLCNACSCITNNCENGEEGVEEATDEYLFIDYTKENGDGSKLELEKRNATEKPTLCSPQEYTPGEEEGITLDLSNVNQDKIDVHKHYEECADNHTYYPKVSFFTMVRDGNFIIVPYKSSLCSMAQVYSNKKATLLSIFAQVDKGYKPMYFEKSGDKWGAITGEEFYEKSDIMNVQDMEECKNTDSLNQNEKLMSGYLRG</sequence>
<evidence type="ECO:0000313" key="3">
    <source>
        <dbReference type="Proteomes" id="UP000031512"/>
    </source>
</evidence>
<dbReference type="GeneID" id="15802666"/>
<protein>
    <submittedName>
        <fullName evidence="2">Signal peptide containing protein</fullName>
    </submittedName>
</protein>
<dbReference type="Proteomes" id="UP000031512">
    <property type="component" value="Unassembled WGS sequence"/>
</dbReference>
<dbReference type="VEuPathDB" id="PiroplasmaDB:BEWA_015630"/>
<name>L1LC27_THEEQ</name>
<keyword evidence="3" id="KW-1185">Reference proteome</keyword>
<comment type="caution">
    <text evidence="2">The sequence shown here is derived from an EMBL/GenBank/DDBJ whole genome shotgun (WGS) entry which is preliminary data.</text>
</comment>
<feature type="chain" id="PRO_5003952443" evidence="1">
    <location>
        <begin position="19"/>
        <end position="221"/>
    </location>
</feature>
<feature type="signal peptide" evidence="1">
    <location>
        <begin position="1"/>
        <end position="18"/>
    </location>
</feature>
<gene>
    <name evidence="2" type="ORF">BEWA_015630</name>
</gene>
<keyword evidence="1" id="KW-0732">Signal</keyword>